<organism evidence="2 3">
    <name type="scientific">Puccinia coronata f. sp. avenae</name>
    <dbReference type="NCBI Taxonomy" id="200324"/>
    <lineage>
        <taxon>Eukaryota</taxon>
        <taxon>Fungi</taxon>
        <taxon>Dikarya</taxon>
        <taxon>Basidiomycota</taxon>
        <taxon>Pucciniomycotina</taxon>
        <taxon>Pucciniomycetes</taxon>
        <taxon>Pucciniales</taxon>
        <taxon>Pucciniaceae</taxon>
        <taxon>Puccinia</taxon>
    </lineage>
</organism>
<dbReference type="Proteomes" id="UP000235388">
    <property type="component" value="Unassembled WGS sequence"/>
</dbReference>
<proteinExistence type="predicted"/>
<feature type="region of interest" description="Disordered" evidence="1">
    <location>
        <begin position="465"/>
        <end position="504"/>
    </location>
</feature>
<protein>
    <submittedName>
        <fullName evidence="2">Uncharacterized protein</fullName>
    </submittedName>
</protein>
<dbReference type="EMBL" id="PGCJ01000168">
    <property type="protein sequence ID" value="PLW41502.1"/>
    <property type="molecule type" value="Genomic_DNA"/>
</dbReference>
<sequence>MGSGCSDGCGASPAYVFDRVVLEALGGCAAPPAYVFDRVVLEALGGCAAPPAYVFDRVVLEALGGCAAPPAYVFDRVVLEALGGCAAPPAYVFDRVVLEALGGCAAPPAYVLLRFGREYLAALERPVSCQMSENPLPPPSNHLTHALDRLLTRKSGDSHTTMSTGLPLVRWLGRSITPAYPPLALGPIWLTQVDPLDRTGIGVASVGTCLDSTQPALASLLLCIPPGISIGRLFVFPLLLPQRSATCRMTVIRTTKATCRSTPYPYQSSISRLYRRRRRASLTMNHSSAEIRTTPAAVLPPFEDIYFDSNGVLFRNGIAVVDHHGSIIRRSVVERPPPTPVAPENLALRSNRAILGHPAHRINPPVYDPYPPFVESRSIPPAFPAYPRGPVPPGLESLPEHLRRNGPGLTPCQGANSSSEDAQMRPASETRGRLIGDPARIAEATRVFNEAHDLIVDHFYNTAAPPVPRPASEPRAPTTDPIDTDSDPADAQSEPLLTNDQGDPVSTTYPFTNFSRPATPNPPGFFDPEDYHQLDDDQIHALLCRDHEPARFDRFAFGPQHLTDLYQSAMSAMVSNYTRFPPRDGAECADRVQTFKFITRRYHSLDRVMRRQ</sequence>
<gene>
    <name evidence="2" type="ORF">PCANC_13086</name>
</gene>
<name>A0A2N5UUR7_9BASI</name>
<dbReference type="AlphaFoldDB" id="A0A2N5UUR7"/>
<keyword evidence="3" id="KW-1185">Reference proteome</keyword>
<evidence type="ECO:0000313" key="2">
    <source>
        <dbReference type="EMBL" id="PLW41502.1"/>
    </source>
</evidence>
<evidence type="ECO:0000256" key="1">
    <source>
        <dbReference type="SAM" id="MobiDB-lite"/>
    </source>
</evidence>
<reference evidence="2 3" key="1">
    <citation type="submission" date="2017-11" db="EMBL/GenBank/DDBJ databases">
        <title>De novo assembly and phasing of dikaryotic genomes from two isolates of Puccinia coronata f. sp. avenae, the causal agent of oat crown rust.</title>
        <authorList>
            <person name="Miller M.E."/>
            <person name="Zhang Y."/>
            <person name="Omidvar V."/>
            <person name="Sperschneider J."/>
            <person name="Schwessinger B."/>
            <person name="Raley C."/>
            <person name="Palmer J.M."/>
            <person name="Garnica D."/>
            <person name="Upadhyaya N."/>
            <person name="Rathjen J."/>
            <person name="Taylor J.M."/>
            <person name="Park R.F."/>
            <person name="Dodds P.N."/>
            <person name="Hirsch C.D."/>
            <person name="Kianian S.F."/>
            <person name="Figueroa M."/>
        </authorList>
    </citation>
    <scope>NUCLEOTIDE SEQUENCE [LARGE SCALE GENOMIC DNA]</scope>
    <source>
        <strain evidence="2">12NC29</strain>
    </source>
</reference>
<feature type="compositionally biased region" description="Polar residues" evidence="1">
    <location>
        <begin position="495"/>
        <end position="504"/>
    </location>
</feature>
<evidence type="ECO:0000313" key="3">
    <source>
        <dbReference type="Proteomes" id="UP000235388"/>
    </source>
</evidence>
<feature type="region of interest" description="Disordered" evidence="1">
    <location>
        <begin position="402"/>
        <end position="436"/>
    </location>
</feature>
<comment type="caution">
    <text evidence="2">The sequence shown here is derived from an EMBL/GenBank/DDBJ whole genome shotgun (WGS) entry which is preliminary data.</text>
</comment>
<accession>A0A2N5UUR7</accession>